<sequence length="363" mass="38056">MKNTVGTSVQLTVFGESHGPAVGVVLDGLAPGVPVDEAFVASWLSRRRPSGRTDTARAEKDEFRILSGVHEGHTTGTPLTIVIPNTDVRRSDYSATEDIARPSHADFSAQMKYHGFQDRSGGGHFSGRVTAGIVAAGAICLKALEIRGIAVGTHILSCGGVSDIPFSDDCAGQIRSLEGKSFPVLSDVGTAMKEKIEAAGACGDSIGGVIQTAVSGMPAGVGEPWFDSLEGVISRAVFAIGGIKGIEFGRGFAFGSLRGSEANDAFRMRDGRVVTLTNNSGGINGGISNGMPIVFDMAVRPTPSISIRQQSVDYVRGADAELQIRGRHDPAIVRRICPVVTCMTAVVLCDQLALRFGTDWLAP</sequence>
<dbReference type="NCBIfam" id="NF003793">
    <property type="entry name" value="PRK05382.1"/>
    <property type="match status" value="1"/>
</dbReference>
<keyword evidence="7" id="KW-0288">FMN</keyword>
<comment type="caution">
    <text evidence="8">The sequence shown here is derived from an EMBL/GenBank/DDBJ whole genome shotgun (WGS) entry which is preliminary data.</text>
</comment>
<comment type="cofactor">
    <cofactor evidence="7">
        <name>FMNH2</name>
        <dbReference type="ChEBI" id="CHEBI:57618"/>
    </cofactor>
    <text evidence="7">Reduced FMN (FMNH(2)).</text>
</comment>
<comment type="pathway">
    <text evidence="1 7">Metabolic intermediate biosynthesis; chorismate biosynthesis; chorismate from D-erythrose 4-phosphate and phosphoenolpyruvate: step 7/7.</text>
</comment>
<evidence type="ECO:0000256" key="5">
    <source>
        <dbReference type="ARBA" id="ARBA00023141"/>
    </source>
</evidence>
<comment type="catalytic activity">
    <reaction evidence="7">
        <text>5-O-(1-carboxyvinyl)-3-phosphoshikimate = chorismate + phosphate</text>
        <dbReference type="Rhea" id="RHEA:21020"/>
        <dbReference type="ChEBI" id="CHEBI:29748"/>
        <dbReference type="ChEBI" id="CHEBI:43474"/>
        <dbReference type="ChEBI" id="CHEBI:57701"/>
        <dbReference type="EC" id="4.2.3.5"/>
    </reaction>
</comment>
<dbReference type="GO" id="GO:0005829">
    <property type="term" value="C:cytosol"/>
    <property type="evidence" value="ECO:0007669"/>
    <property type="project" value="TreeGrafter"/>
</dbReference>
<feature type="binding site" evidence="7">
    <location>
        <position position="52"/>
    </location>
    <ligand>
        <name>NADP(+)</name>
        <dbReference type="ChEBI" id="CHEBI:58349"/>
    </ligand>
</feature>
<dbReference type="GO" id="GO:0004107">
    <property type="term" value="F:chorismate synthase activity"/>
    <property type="evidence" value="ECO:0007669"/>
    <property type="project" value="UniProtKB-UniRule"/>
</dbReference>
<gene>
    <name evidence="7 8" type="primary">aroC</name>
    <name evidence="8" type="ORF">IAC35_07470</name>
</gene>
<protein>
    <recommendedName>
        <fullName evidence="3 7">Chorismate synthase</fullName>
        <shortName evidence="7">CS</shortName>
        <ecNumber evidence="3 7">4.2.3.5</ecNumber>
    </recommendedName>
    <alternativeName>
        <fullName evidence="7">5-enolpyruvylshikimate-3-phosphate phospholyase</fullName>
    </alternativeName>
</protein>
<reference evidence="8" key="2">
    <citation type="journal article" date="2021" name="PeerJ">
        <title>Extensive microbial diversity within the chicken gut microbiome revealed by metagenomics and culture.</title>
        <authorList>
            <person name="Gilroy R."/>
            <person name="Ravi A."/>
            <person name="Getino M."/>
            <person name="Pursley I."/>
            <person name="Horton D.L."/>
            <person name="Alikhan N.F."/>
            <person name="Baker D."/>
            <person name="Gharbi K."/>
            <person name="Hall N."/>
            <person name="Watson M."/>
            <person name="Adriaenssens E.M."/>
            <person name="Foster-Nyarko E."/>
            <person name="Jarju S."/>
            <person name="Secka A."/>
            <person name="Antonio M."/>
            <person name="Oren A."/>
            <person name="Chaudhuri R.R."/>
            <person name="La Ragione R."/>
            <person name="Hildebrand F."/>
            <person name="Pallen M.J."/>
        </authorList>
    </citation>
    <scope>NUCLEOTIDE SEQUENCE</scope>
    <source>
        <strain evidence="8">ChiHecec2B26-709</strain>
    </source>
</reference>
<dbReference type="Proteomes" id="UP000886881">
    <property type="component" value="Unassembled WGS sequence"/>
</dbReference>
<feature type="binding site" evidence="7">
    <location>
        <begin position="124"/>
        <end position="126"/>
    </location>
    <ligand>
        <name>FMN</name>
        <dbReference type="ChEBI" id="CHEBI:58210"/>
    </ligand>
</feature>
<dbReference type="GO" id="GO:0010181">
    <property type="term" value="F:FMN binding"/>
    <property type="evidence" value="ECO:0007669"/>
    <property type="project" value="TreeGrafter"/>
</dbReference>
<dbReference type="Pfam" id="PF01264">
    <property type="entry name" value="Chorismate_synt"/>
    <property type="match status" value="1"/>
</dbReference>
<dbReference type="InterPro" id="IPR035904">
    <property type="entry name" value="Chorismate_synth_AroC_sf"/>
</dbReference>
<dbReference type="CDD" id="cd07304">
    <property type="entry name" value="Chorismate_synthase"/>
    <property type="match status" value="1"/>
</dbReference>
<dbReference type="InterPro" id="IPR020541">
    <property type="entry name" value="Chorismate_synthase_CS"/>
</dbReference>
<comment type="similarity">
    <text evidence="2 7">Belongs to the chorismate synthase family.</text>
</comment>
<keyword evidence="5 7" id="KW-0057">Aromatic amino acid biosynthesis</keyword>
<comment type="function">
    <text evidence="7">Catalyzes the anti-1,4-elimination of the C-3 phosphate and the C-6 proR hydrogen from 5-enolpyruvylshikimate-3-phosphate (EPSP) to yield chorismate, which is the branch point compound that serves as the starting substrate for the three terminal pathways of aromatic amino acid biosynthesis. This reaction introduces a second double bond into the aromatic ring system.</text>
</comment>
<comment type="caution">
    <text evidence="7">Lacks conserved residue(s) required for the propagation of feature annotation.</text>
</comment>
<dbReference type="InterPro" id="IPR000453">
    <property type="entry name" value="Chorismate_synth"/>
</dbReference>
<evidence type="ECO:0000256" key="2">
    <source>
        <dbReference type="ARBA" id="ARBA00008014"/>
    </source>
</evidence>
<evidence type="ECO:0000256" key="3">
    <source>
        <dbReference type="ARBA" id="ARBA00013036"/>
    </source>
</evidence>
<evidence type="ECO:0000256" key="4">
    <source>
        <dbReference type="ARBA" id="ARBA00022605"/>
    </source>
</evidence>
<evidence type="ECO:0000256" key="7">
    <source>
        <dbReference type="HAMAP-Rule" id="MF_00300"/>
    </source>
</evidence>
<name>A0A9D1KI68_9BACT</name>
<keyword evidence="4 7" id="KW-0028">Amino-acid biosynthesis</keyword>
<feature type="binding site" evidence="7">
    <location>
        <position position="47"/>
    </location>
    <ligand>
        <name>NADP(+)</name>
        <dbReference type="ChEBI" id="CHEBI:58349"/>
    </ligand>
</feature>
<dbReference type="GO" id="GO:0009073">
    <property type="term" value="P:aromatic amino acid family biosynthetic process"/>
    <property type="evidence" value="ECO:0007669"/>
    <property type="project" value="UniProtKB-KW"/>
</dbReference>
<accession>A0A9D1KI68</accession>
<organism evidence="8 9">
    <name type="scientific">Candidatus Cryptobacteroides merdipullorum</name>
    <dbReference type="NCBI Taxonomy" id="2840771"/>
    <lineage>
        <taxon>Bacteria</taxon>
        <taxon>Pseudomonadati</taxon>
        <taxon>Bacteroidota</taxon>
        <taxon>Bacteroidia</taxon>
        <taxon>Bacteroidales</taxon>
        <taxon>Candidatus Cryptobacteroides</taxon>
    </lineage>
</organism>
<dbReference type="HAMAP" id="MF_00300">
    <property type="entry name" value="Chorismate_synth"/>
    <property type="match status" value="1"/>
</dbReference>
<comment type="subunit">
    <text evidence="7">Homotetramer.</text>
</comment>
<evidence type="ECO:0000313" key="9">
    <source>
        <dbReference type="Proteomes" id="UP000886881"/>
    </source>
</evidence>
<dbReference type="EC" id="4.2.3.5" evidence="3 7"/>
<keyword evidence="7" id="KW-0521">NADP</keyword>
<dbReference type="PIRSF" id="PIRSF001456">
    <property type="entry name" value="Chorismate_synth"/>
    <property type="match status" value="1"/>
</dbReference>
<evidence type="ECO:0000256" key="6">
    <source>
        <dbReference type="ARBA" id="ARBA00023239"/>
    </source>
</evidence>
<keyword evidence="6 7" id="KW-0456">Lyase</keyword>
<evidence type="ECO:0000313" key="8">
    <source>
        <dbReference type="EMBL" id="HIT47677.1"/>
    </source>
</evidence>
<dbReference type="SUPFAM" id="SSF103263">
    <property type="entry name" value="Chorismate synthase, AroC"/>
    <property type="match status" value="1"/>
</dbReference>
<dbReference type="AlphaFoldDB" id="A0A9D1KI68"/>
<keyword evidence="7" id="KW-0274">FAD</keyword>
<dbReference type="PANTHER" id="PTHR21085:SF0">
    <property type="entry name" value="CHORISMATE SYNTHASE"/>
    <property type="match status" value="1"/>
</dbReference>
<keyword evidence="7" id="KW-0285">Flavoprotein</keyword>
<dbReference type="GO" id="GO:0008652">
    <property type="term" value="P:amino acid biosynthetic process"/>
    <property type="evidence" value="ECO:0007669"/>
    <property type="project" value="UniProtKB-KW"/>
</dbReference>
<feature type="binding site" evidence="7">
    <location>
        <position position="285"/>
    </location>
    <ligand>
        <name>FMN</name>
        <dbReference type="ChEBI" id="CHEBI:58210"/>
    </ligand>
</feature>
<dbReference type="PANTHER" id="PTHR21085">
    <property type="entry name" value="CHORISMATE SYNTHASE"/>
    <property type="match status" value="1"/>
</dbReference>
<dbReference type="Gene3D" id="3.60.150.10">
    <property type="entry name" value="Chorismate synthase AroC"/>
    <property type="match status" value="1"/>
</dbReference>
<feature type="binding site" evidence="7">
    <location>
        <position position="327"/>
    </location>
    <ligand>
        <name>FMN</name>
        <dbReference type="ChEBI" id="CHEBI:58210"/>
    </ligand>
</feature>
<proteinExistence type="inferred from homology"/>
<evidence type="ECO:0000256" key="1">
    <source>
        <dbReference type="ARBA" id="ARBA00005044"/>
    </source>
</evidence>
<dbReference type="NCBIfam" id="TIGR00033">
    <property type="entry name" value="aroC"/>
    <property type="match status" value="1"/>
</dbReference>
<dbReference type="EMBL" id="DVLC01000133">
    <property type="protein sequence ID" value="HIT47677.1"/>
    <property type="molecule type" value="Genomic_DNA"/>
</dbReference>
<dbReference type="GO" id="GO:0009423">
    <property type="term" value="P:chorismate biosynthetic process"/>
    <property type="evidence" value="ECO:0007669"/>
    <property type="project" value="UniProtKB-UniRule"/>
</dbReference>
<reference evidence="8" key="1">
    <citation type="submission" date="2020-10" db="EMBL/GenBank/DDBJ databases">
        <authorList>
            <person name="Gilroy R."/>
        </authorList>
    </citation>
    <scope>NUCLEOTIDE SEQUENCE</scope>
    <source>
        <strain evidence="8">ChiHecec2B26-709</strain>
    </source>
</reference>
<dbReference type="PROSITE" id="PS00788">
    <property type="entry name" value="CHORISMATE_SYNTHASE_2"/>
    <property type="match status" value="1"/>
</dbReference>